<name>A0A9Q2ZJV8_9MICO</name>
<accession>A0A9Q2ZJV8</accession>
<dbReference type="SUPFAM" id="SSF53474">
    <property type="entry name" value="alpha/beta-Hydrolases"/>
    <property type="match status" value="1"/>
</dbReference>
<protein>
    <submittedName>
        <fullName evidence="2">Alpha/beta hydrolase</fullName>
    </submittedName>
</protein>
<dbReference type="PANTHER" id="PTHR43798">
    <property type="entry name" value="MONOACYLGLYCEROL LIPASE"/>
    <property type="match status" value="1"/>
</dbReference>
<reference evidence="2" key="1">
    <citation type="submission" date="2021-05" db="EMBL/GenBank/DDBJ databases">
        <title>Whole genome sequence of Curtobacterium flaccumfaciens pv. flaccumfaciens strain CFBP 3417.</title>
        <authorList>
            <person name="Osdaghi E."/>
            <person name="Taghouti G."/>
            <person name="Portier P."/>
            <person name="Fazliarab A."/>
            <person name="Taghavi S.M."/>
            <person name="Briand M."/>
            <person name="Le-Saux M."/>
            <person name="Jacques M.-A."/>
        </authorList>
    </citation>
    <scope>NUCLEOTIDE SEQUENCE</scope>
    <source>
        <strain evidence="2">CFBP 3417</strain>
    </source>
</reference>
<gene>
    <name evidence="2" type="ORF">KK103_05025</name>
</gene>
<evidence type="ECO:0000313" key="2">
    <source>
        <dbReference type="EMBL" id="MBT1541116.1"/>
    </source>
</evidence>
<dbReference type="InterPro" id="IPR000073">
    <property type="entry name" value="AB_hydrolase_1"/>
</dbReference>
<proteinExistence type="predicted"/>
<comment type="caution">
    <text evidence="2">The sequence shown here is derived from an EMBL/GenBank/DDBJ whole genome shotgun (WGS) entry which is preliminary data.</text>
</comment>
<keyword evidence="2" id="KW-0378">Hydrolase</keyword>
<dbReference type="InterPro" id="IPR050266">
    <property type="entry name" value="AB_hydrolase_sf"/>
</dbReference>
<sequence length="328" mass="35360">MLTPRGPIETSSVRKSLRITLITLGALVAVPVLALATTTVVNVVATHVEASEIDDYGERVPVDGKQMNVVVRGAGTTSDTGTIVLLPGLGTAAPGLDFGPLIDQLARSHRVVAVEPFGTGLSDQTDVPRTAANITREVHEALQHLHVDRYVLMGHSVAGIYALPYTERYRDEVTAFVGIDSSVPRQSSWDEPIPTGTIVALDRLGLLRALGGASSDTYGDAYDDGTKRQMQLLSAKNGAAPTIIDEMRHAPENFRSVDDSRFPTDLPVLLFVRTNDDDVPNWVRLHERQAASVEHGRVIGLVGDHYLHHTLSERIARDTDATLATLGA</sequence>
<evidence type="ECO:0000259" key="1">
    <source>
        <dbReference type="Pfam" id="PF12697"/>
    </source>
</evidence>
<dbReference type="EMBL" id="JAHEWX010000004">
    <property type="protein sequence ID" value="MBT1541116.1"/>
    <property type="molecule type" value="Genomic_DNA"/>
</dbReference>
<dbReference type="Gene3D" id="3.40.50.1820">
    <property type="entry name" value="alpha/beta hydrolase"/>
    <property type="match status" value="1"/>
</dbReference>
<dbReference type="Proteomes" id="UP000709437">
    <property type="component" value="Unassembled WGS sequence"/>
</dbReference>
<dbReference type="PANTHER" id="PTHR43798:SF33">
    <property type="entry name" value="HYDROLASE, PUTATIVE (AFU_ORTHOLOGUE AFUA_2G14860)-RELATED"/>
    <property type="match status" value="1"/>
</dbReference>
<dbReference type="GO" id="GO:0016020">
    <property type="term" value="C:membrane"/>
    <property type="evidence" value="ECO:0007669"/>
    <property type="project" value="TreeGrafter"/>
</dbReference>
<dbReference type="Pfam" id="PF12697">
    <property type="entry name" value="Abhydrolase_6"/>
    <property type="match status" value="1"/>
</dbReference>
<organism evidence="2 3">
    <name type="scientific">Curtobacterium flaccumfaciens pv. flaccumfaciens</name>
    <dbReference type="NCBI Taxonomy" id="138532"/>
    <lineage>
        <taxon>Bacteria</taxon>
        <taxon>Bacillati</taxon>
        <taxon>Actinomycetota</taxon>
        <taxon>Actinomycetes</taxon>
        <taxon>Micrococcales</taxon>
        <taxon>Microbacteriaceae</taxon>
        <taxon>Curtobacterium</taxon>
    </lineage>
</organism>
<dbReference type="RefSeq" id="WP_214562483.1">
    <property type="nucleotide sequence ID" value="NZ_JAHEWX010000004.1"/>
</dbReference>
<dbReference type="InterPro" id="IPR029058">
    <property type="entry name" value="AB_hydrolase_fold"/>
</dbReference>
<feature type="domain" description="AB hydrolase-1" evidence="1">
    <location>
        <begin position="83"/>
        <end position="309"/>
    </location>
</feature>
<dbReference type="GO" id="GO:0016787">
    <property type="term" value="F:hydrolase activity"/>
    <property type="evidence" value="ECO:0007669"/>
    <property type="project" value="UniProtKB-KW"/>
</dbReference>
<evidence type="ECO:0000313" key="3">
    <source>
        <dbReference type="Proteomes" id="UP000709437"/>
    </source>
</evidence>
<dbReference type="AlphaFoldDB" id="A0A9Q2ZJV8"/>